<protein>
    <submittedName>
        <fullName evidence="1">Uncharacterized protein</fullName>
    </submittedName>
</protein>
<name>A0ACC0X8N5_9ROSI</name>
<organism evidence="1 2">
    <name type="scientific">Pistacia integerrima</name>
    <dbReference type="NCBI Taxonomy" id="434235"/>
    <lineage>
        <taxon>Eukaryota</taxon>
        <taxon>Viridiplantae</taxon>
        <taxon>Streptophyta</taxon>
        <taxon>Embryophyta</taxon>
        <taxon>Tracheophyta</taxon>
        <taxon>Spermatophyta</taxon>
        <taxon>Magnoliopsida</taxon>
        <taxon>eudicotyledons</taxon>
        <taxon>Gunneridae</taxon>
        <taxon>Pentapetalae</taxon>
        <taxon>rosids</taxon>
        <taxon>malvids</taxon>
        <taxon>Sapindales</taxon>
        <taxon>Anacardiaceae</taxon>
        <taxon>Pistacia</taxon>
    </lineage>
</organism>
<sequence length="141" mass="15491">MKENNVLIVCGETGSGKTTQVPQFILDDMIESGCGGNCNIICTQPRRIAAISVAERVADERCESSPGSDGSLVGYHVHLDSARNERTKLLYCTTGILLRKIVGDRNLAGITHVIVDEVHERSLLVSKAKFMVFLRNIFMII</sequence>
<accession>A0ACC0X8N5</accession>
<gene>
    <name evidence="1" type="ORF">Pint_32996</name>
</gene>
<evidence type="ECO:0000313" key="2">
    <source>
        <dbReference type="Proteomes" id="UP001163603"/>
    </source>
</evidence>
<dbReference type="EMBL" id="CM047749">
    <property type="protein sequence ID" value="KAJ0011202.1"/>
    <property type="molecule type" value="Genomic_DNA"/>
</dbReference>
<evidence type="ECO:0000313" key="1">
    <source>
        <dbReference type="EMBL" id="KAJ0011202.1"/>
    </source>
</evidence>
<reference evidence="2" key="1">
    <citation type="journal article" date="2023" name="G3 (Bethesda)">
        <title>Genome assembly and association tests identify interacting loci associated with vigor, precocity, and sex in interspecific pistachio rootstocks.</title>
        <authorList>
            <person name="Palmer W."/>
            <person name="Jacygrad E."/>
            <person name="Sagayaradj S."/>
            <person name="Cavanaugh K."/>
            <person name="Han R."/>
            <person name="Bertier L."/>
            <person name="Beede B."/>
            <person name="Kafkas S."/>
            <person name="Golino D."/>
            <person name="Preece J."/>
            <person name="Michelmore R."/>
        </authorList>
    </citation>
    <scope>NUCLEOTIDE SEQUENCE [LARGE SCALE GENOMIC DNA]</scope>
</reference>
<dbReference type="Proteomes" id="UP001163603">
    <property type="component" value="Chromosome 14"/>
</dbReference>
<proteinExistence type="predicted"/>
<keyword evidence="2" id="KW-1185">Reference proteome</keyword>
<comment type="caution">
    <text evidence="1">The sequence shown here is derived from an EMBL/GenBank/DDBJ whole genome shotgun (WGS) entry which is preliminary data.</text>
</comment>